<proteinExistence type="predicted"/>
<keyword evidence="1" id="KW-0472">Membrane</keyword>
<dbReference type="Proteomes" id="UP001228581">
    <property type="component" value="Unassembled WGS sequence"/>
</dbReference>
<evidence type="ECO:0000256" key="1">
    <source>
        <dbReference type="SAM" id="Phobius"/>
    </source>
</evidence>
<evidence type="ECO:0000313" key="3">
    <source>
        <dbReference type="Proteomes" id="UP001228581"/>
    </source>
</evidence>
<name>A0ABT7CTT0_9BACT</name>
<evidence type="ECO:0000313" key="2">
    <source>
        <dbReference type="EMBL" id="MDJ1496357.1"/>
    </source>
</evidence>
<evidence type="ECO:0008006" key="4">
    <source>
        <dbReference type="Google" id="ProtNLM"/>
    </source>
</evidence>
<gene>
    <name evidence="2" type="ORF">QNI19_25695</name>
</gene>
<feature type="transmembrane region" description="Helical" evidence="1">
    <location>
        <begin position="93"/>
        <end position="111"/>
    </location>
</feature>
<protein>
    <recommendedName>
        <fullName evidence="4">Anti-sigma factor</fullName>
    </recommendedName>
</protein>
<reference evidence="2 3" key="1">
    <citation type="submission" date="2023-05" db="EMBL/GenBank/DDBJ databases">
        <authorList>
            <person name="Zhang X."/>
        </authorList>
    </citation>
    <scope>NUCLEOTIDE SEQUENCE [LARGE SCALE GENOMIC DNA]</scope>
    <source>
        <strain evidence="2 3">DM2B3-1</strain>
    </source>
</reference>
<organism evidence="2 3">
    <name type="scientific">Xanthocytophaga flava</name>
    <dbReference type="NCBI Taxonomy" id="3048013"/>
    <lineage>
        <taxon>Bacteria</taxon>
        <taxon>Pseudomonadati</taxon>
        <taxon>Bacteroidota</taxon>
        <taxon>Cytophagia</taxon>
        <taxon>Cytophagales</taxon>
        <taxon>Rhodocytophagaceae</taxon>
        <taxon>Xanthocytophaga</taxon>
    </lineage>
</organism>
<keyword evidence="3" id="KW-1185">Reference proteome</keyword>
<comment type="caution">
    <text evidence="2">The sequence shown here is derived from an EMBL/GenBank/DDBJ whole genome shotgun (WGS) entry which is preliminary data.</text>
</comment>
<dbReference type="EMBL" id="JASJOT010000022">
    <property type="protein sequence ID" value="MDJ1496357.1"/>
    <property type="molecule type" value="Genomic_DNA"/>
</dbReference>
<keyword evidence="1" id="KW-0812">Transmembrane</keyword>
<accession>A0ABT7CTT0</accession>
<dbReference type="RefSeq" id="WP_314001103.1">
    <property type="nucleotide sequence ID" value="NZ_JASJOT010000022.1"/>
</dbReference>
<keyword evidence="1" id="KW-1133">Transmembrane helix</keyword>
<sequence length="209" mass="23938">MDSENNIERIERYLLNQLSEQERIVLEQQMHADEVFRKEVEAQRWAMTQARQLGREQLRLKLNSIHQQMDTNTNKPSTKPTPAPSIQPTWMKYWPVAAAVAALVVVLGVIYTTRTSDEITSDPKPELVMVPVQNTIGSGYAGTDSLPKEPVLVYPDSVFHYLFSDTLHIYGPLDKSKIELFYDGIQRTYFIQIDSQRYAIHKGGEGKLQ</sequence>